<sequence>MRRQRQRSGSAGQRLNSGTLFVMQKKSLFFSFWGFLAGKRICAGEGLARMELFLFLTTILQNFKLRPLMNPKDIDISPMVSSVGNIPWPYRLCIVPR</sequence>
<comment type="similarity">
    <text evidence="2">Belongs to the cytochrome P450 family.</text>
</comment>
<comment type="cofactor">
    <cofactor evidence="1">
        <name>heme</name>
        <dbReference type="ChEBI" id="CHEBI:30413"/>
    </cofactor>
</comment>
<evidence type="ECO:0000313" key="5">
    <source>
        <dbReference type="EMBL" id="KAH0620184.1"/>
    </source>
</evidence>
<dbReference type="InterPro" id="IPR002401">
    <property type="entry name" value="Cyt_P450_E_grp-I"/>
</dbReference>
<evidence type="ECO:0000256" key="2">
    <source>
        <dbReference type="ARBA" id="ARBA00010617"/>
    </source>
</evidence>
<evidence type="ECO:0000256" key="3">
    <source>
        <dbReference type="ARBA" id="ARBA00022723"/>
    </source>
</evidence>
<proteinExistence type="inferred from homology"/>
<dbReference type="Pfam" id="PF00067">
    <property type="entry name" value="p450"/>
    <property type="match status" value="1"/>
</dbReference>
<evidence type="ECO:0000313" key="6">
    <source>
        <dbReference type="Proteomes" id="UP000826234"/>
    </source>
</evidence>
<dbReference type="PANTHER" id="PTHR24300">
    <property type="entry name" value="CYTOCHROME P450 508A4-RELATED"/>
    <property type="match status" value="1"/>
</dbReference>
<evidence type="ECO:0000256" key="4">
    <source>
        <dbReference type="ARBA" id="ARBA00023004"/>
    </source>
</evidence>
<dbReference type="Proteomes" id="UP000826234">
    <property type="component" value="Unassembled WGS sequence"/>
</dbReference>
<comment type="caution">
    <text evidence="5">The sequence shown here is derived from an EMBL/GenBank/DDBJ whole genome shotgun (WGS) entry which is preliminary data.</text>
</comment>
<dbReference type="PANTHER" id="PTHR24300:SF375">
    <property type="entry name" value="CYTOCHROME P450 FAMILY"/>
    <property type="match status" value="1"/>
</dbReference>
<keyword evidence="3" id="KW-0479">Metal-binding</keyword>
<dbReference type="Gene3D" id="1.10.630.10">
    <property type="entry name" value="Cytochrome P450"/>
    <property type="match status" value="1"/>
</dbReference>
<organism evidence="5 6">
    <name type="scientific">Phrynosoma platyrhinos</name>
    <name type="common">Desert horned lizard</name>
    <dbReference type="NCBI Taxonomy" id="52577"/>
    <lineage>
        <taxon>Eukaryota</taxon>
        <taxon>Metazoa</taxon>
        <taxon>Chordata</taxon>
        <taxon>Craniata</taxon>
        <taxon>Vertebrata</taxon>
        <taxon>Euteleostomi</taxon>
        <taxon>Lepidosauria</taxon>
        <taxon>Squamata</taxon>
        <taxon>Bifurcata</taxon>
        <taxon>Unidentata</taxon>
        <taxon>Episquamata</taxon>
        <taxon>Toxicofera</taxon>
        <taxon>Iguania</taxon>
        <taxon>Phrynosomatidae</taxon>
        <taxon>Phrynosomatinae</taxon>
        <taxon>Phrynosoma</taxon>
    </lineage>
</organism>
<dbReference type="SUPFAM" id="SSF48264">
    <property type="entry name" value="Cytochrome P450"/>
    <property type="match status" value="1"/>
</dbReference>
<dbReference type="PRINTS" id="PR00463">
    <property type="entry name" value="EP450I"/>
</dbReference>
<protein>
    <submittedName>
        <fullName evidence="5">Uncharacterized protein</fullName>
    </submittedName>
</protein>
<keyword evidence="4" id="KW-0408">Iron</keyword>
<accession>A0ABQ7SS74</accession>
<dbReference type="EMBL" id="JAIPUX010003289">
    <property type="protein sequence ID" value="KAH0620184.1"/>
    <property type="molecule type" value="Genomic_DNA"/>
</dbReference>
<reference evidence="5 6" key="1">
    <citation type="journal article" date="2022" name="Gigascience">
        <title>A chromosome-level genome assembly and annotation of the desert horned lizard, Phrynosoma platyrhinos, provides insight into chromosomal rearrangements among reptiles.</title>
        <authorList>
            <person name="Koochekian N."/>
            <person name="Ascanio A."/>
            <person name="Farleigh K."/>
            <person name="Card D.C."/>
            <person name="Schield D.R."/>
            <person name="Castoe T.A."/>
            <person name="Jezkova T."/>
        </authorList>
    </citation>
    <scope>NUCLEOTIDE SEQUENCE [LARGE SCALE GENOMIC DNA]</scope>
    <source>
        <strain evidence="5">NK-2021</strain>
    </source>
</reference>
<dbReference type="InterPro" id="IPR036396">
    <property type="entry name" value="Cyt_P450_sf"/>
</dbReference>
<keyword evidence="6" id="KW-1185">Reference proteome</keyword>
<dbReference type="InterPro" id="IPR001128">
    <property type="entry name" value="Cyt_P450"/>
</dbReference>
<gene>
    <name evidence="5" type="ORF">JD844_020190</name>
</gene>
<dbReference type="InterPro" id="IPR050182">
    <property type="entry name" value="Cytochrome_P450_fam2"/>
</dbReference>
<name>A0ABQ7SS74_PHRPL</name>
<evidence type="ECO:0000256" key="1">
    <source>
        <dbReference type="ARBA" id="ARBA00001971"/>
    </source>
</evidence>